<organism evidence="1 2">
    <name type="scientific">Mycoavidus cysteinexigens</name>
    <dbReference type="NCBI Taxonomy" id="1553431"/>
    <lineage>
        <taxon>Bacteria</taxon>
        <taxon>Pseudomonadati</taxon>
        <taxon>Pseudomonadota</taxon>
        <taxon>Betaproteobacteria</taxon>
        <taxon>Burkholderiales</taxon>
        <taxon>Burkholderiaceae</taxon>
        <taxon>Mycoavidus</taxon>
    </lineage>
</organism>
<gene>
    <name evidence="1" type="ORF">MCB1EB_1928</name>
</gene>
<dbReference type="PANTHER" id="PTHR35586:SF1">
    <property type="entry name" value="SLL1691 PROTEIN"/>
    <property type="match status" value="1"/>
</dbReference>
<dbReference type="KEGG" id="mcys:MCB1EB_1928"/>
<proteinExistence type="predicted"/>
<dbReference type="EMBL" id="AP018150">
    <property type="protein sequence ID" value="BBE10089.1"/>
    <property type="molecule type" value="Genomic_DNA"/>
</dbReference>
<dbReference type="RefSeq" id="WP_126354018.1">
    <property type="nucleotide sequence ID" value="NZ_AP018150.1"/>
</dbReference>
<reference evidence="1 2" key="1">
    <citation type="journal article" date="2018" name="Microbes Environ.">
        <title>Comparative Genomic Insights into Endofungal Lifestyles of Two Bacterial Endosymbionts, Mycoavidus cysteinexigens and Burkholderia rhizoxinica.</title>
        <authorList>
            <person name="Sharmin D."/>
            <person name="Guo Y."/>
            <person name="Nishizawa T."/>
            <person name="Ohshima S."/>
            <person name="Sato Y."/>
            <person name="Takashima Y."/>
            <person name="Narisawa K."/>
            <person name="Ohta H."/>
        </authorList>
    </citation>
    <scope>NUCLEOTIDE SEQUENCE [LARGE SCALE GENOMIC DNA]</scope>
    <source>
        <strain evidence="1 2">B1-EB</strain>
    </source>
</reference>
<dbReference type="PANTHER" id="PTHR35586">
    <property type="entry name" value="SLL1691 PROTEIN"/>
    <property type="match status" value="1"/>
</dbReference>
<keyword evidence="2" id="KW-1185">Reference proteome</keyword>
<evidence type="ECO:0000313" key="2">
    <source>
        <dbReference type="Proteomes" id="UP000282597"/>
    </source>
</evidence>
<accession>A0A2Z6EXA7</accession>
<dbReference type="Proteomes" id="UP000282597">
    <property type="component" value="Chromosome"/>
</dbReference>
<evidence type="ECO:0000313" key="1">
    <source>
        <dbReference type="EMBL" id="BBE10089.1"/>
    </source>
</evidence>
<name>A0A2Z6EXA7_9BURK</name>
<sequence>MAAQLANPPFHADAAWKNALNAYFPEFMQFFYQELAQKIAWEAKYEMLDQELQRFTEKSQIGKRLVDKLIKVRLKNGVECYLLLHIEVQGNYVTGFAQRLFEYFYRLHERYGQWALTLVILADDRTGWRPQDFSIQACGYQVNRFQFLTSKLLDYRGQEKGLLAQANPFGMMVAAHLAALQTRTDPNARYRHKYRLTRFLYEKGMARESILNLYRFIDAVLTLPKEFEIIYNSSIKQFEKESEMEYEYITSAERIGMEQGVKEGLEKGRQENRQILSNLLIAQLQCKFKNLAEPYLQKLNEADVDTLRQWGERIFMAQTLDEVF</sequence>
<protein>
    <submittedName>
        <fullName evidence="1">Uncharacterized protein</fullName>
    </submittedName>
</protein>
<dbReference type="AlphaFoldDB" id="A0A2Z6EXA7"/>